<evidence type="ECO:0000313" key="3">
    <source>
        <dbReference type="EMBL" id="ANU74306.1"/>
    </source>
</evidence>
<dbReference type="KEGG" id="byl:A4V09_00045"/>
<accession>A0A1C7I3X2</accession>
<dbReference type="InterPro" id="IPR031924">
    <property type="entry name" value="GH115"/>
</dbReference>
<dbReference type="InterPro" id="IPR041437">
    <property type="entry name" value="GH115_C"/>
</dbReference>
<dbReference type="Proteomes" id="UP000092574">
    <property type="component" value="Chromosome"/>
</dbReference>
<dbReference type="EMBL" id="CP015405">
    <property type="protein sequence ID" value="ANU74306.1"/>
    <property type="molecule type" value="Genomic_DNA"/>
</dbReference>
<dbReference type="AlphaFoldDB" id="A0A1C7I3X2"/>
<dbReference type="Gene3D" id="3.30.379.10">
    <property type="entry name" value="Chitobiase/beta-hexosaminidase domain 2-like"/>
    <property type="match status" value="1"/>
</dbReference>
<evidence type="ECO:0000259" key="2">
    <source>
        <dbReference type="Pfam" id="PF17829"/>
    </source>
</evidence>
<keyword evidence="1" id="KW-0378">Hydrolase</keyword>
<evidence type="ECO:0000256" key="1">
    <source>
        <dbReference type="ARBA" id="ARBA00022801"/>
    </source>
</evidence>
<dbReference type="Gene3D" id="3.20.20.520">
    <property type="entry name" value="Glycosyl hydrolase family 115"/>
    <property type="match status" value="1"/>
</dbReference>
<feature type="domain" description="Gylcosyl hydrolase 115 C-terminal" evidence="2">
    <location>
        <begin position="791"/>
        <end position="967"/>
    </location>
</feature>
<dbReference type="OrthoDB" id="8727830at2"/>
<dbReference type="GO" id="GO:0005975">
    <property type="term" value="P:carbohydrate metabolic process"/>
    <property type="evidence" value="ECO:0007669"/>
    <property type="project" value="UniProtKB-ARBA"/>
</dbReference>
<reference evidence="3" key="1">
    <citation type="submission" date="2017-04" db="EMBL/GenBank/DDBJ databases">
        <title>Complete Genome Sequences of Twelve Strains of a Stable Defined Moderately Diverse Mouse Microbiota 2 (sDMDMm2).</title>
        <authorList>
            <person name="Uchimura Y."/>
            <person name="Wyss M."/>
            <person name="Brugiroux S."/>
            <person name="Limenitakis J.P."/>
            <person name="Stecher B."/>
            <person name="McCoy K.D."/>
            <person name="Macpherson A.J."/>
        </authorList>
    </citation>
    <scope>NUCLEOTIDE SEQUENCE</scope>
    <source>
        <strain evidence="3">YL58</strain>
    </source>
</reference>
<dbReference type="PANTHER" id="PTHR37842:SF2">
    <property type="entry name" value="GYLCOSYL HYDROLASE 115 C-TERMINAL DOMAIN-CONTAINING PROTEIN"/>
    <property type="match status" value="1"/>
</dbReference>
<dbReference type="PANTHER" id="PTHR37842">
    <property type="match status" value="1"/>
</dbReference>
<protein>
    <recommendedName>
        <fullName evidence="2">Gylcosyl hydrolase 115 C-terminal domain-containing protein</fullName>
    </recommendedName>
</protein>
<proteinExistence type="predicted"/>
<dbReference type="InterPro" id="IPR042301">
    <property type="entry name" value="GH115_sf"/>
</dbReference>
<dbReference type="Pfam" id="PF15979">
    <property type="entry name" value="Glyco_hydro_115"/>
    <property type="match status" value="1"/>
</dbReference>
<sequence length="973" mass="111744">MAYLELDGQKEIFVIMDPDTDSGIRKIWGKAEEDIRRITGAMCRPACQEGTGNIEQAVIVAVWGKGSLSKRLGERIGGLDRLQGRREAYGFYLADHPVEGVERGLIICGSDKLGIIYGIFHLSELLGATPWTFWGDAPLPFHQHTVLCTEIPKKREGQTCYIECNSFISKEPSVKYRGFFINDEWPCFGNWTFSHYQGFTAEMYDKVFEYLLRMKGNYIWPAMWTSSFMLDGPGMASMELADEYGIYVGMSHHEPCMRSSEEWDICKGEDTPYGTQWSYVNNKEGLLRYWEDGIIRSKGHQVFPTLGMRGERDSKMLGEDSDIEENVRLLKEIIKKQRQMIRKHLGRDADKTPLLFAVYKEVEDYYFGGSYQEGLNGFEELDGVTLLLCEDNFGNMRALPEKEERARSGGFGMYYHLDYHGAPVSYEWQNSTPVCRIWEQMTQAYEYGIRDLWIVNVGDLKFQEYPLGYFMELAYDYENWGAGCYDRSREYTAVWVQKIFGSYAKKEQVSQIAWVLKETAGINSLRRPEACSSGVYHPVHYHEGRRMLKRLNRLEEVNEEVWRSLEAEEAREAYYSMIYYPAAASANLLKMHLYAGFNHLYASQGKAMANVYGEWMDTCILRDEELAREFSAFKGGRWKGMEMAPHIGFTNWNSEDWRYPVRHVLRLPGTPRLVVSAADSEKYYTNQYFPVPFIMEDFLYPGCREITLQVANGGQGRLAWRIEERCEYLSFSACEGSTDMEDEIRIRISLGRLPKEEQKEFCFHIRHGEESLPVVIRAKRRDITSVPRGAFMDRDGVYVLDAADYLEQAPGIFEGHRAVFEKLEGYGKYGTGVKVFPETASFEGEENAPCLVYGMWADAAGSCRLELHTSPANPLRYVGSLRLGVSVNEEEVRQAYLVGGDYRGGDHTCAEWAKAVLDQEHVCRMGITLKQGMNYLRIYGQDAGVVLERLVICREEKELLSSYLGPDKTYCRI</sequence>
<dbReference type="GO" id="GO:0016787">
    <property type="term" value="F:hydrolase activity"/>
    <property type="evidence" value="ECO:0007669"/>
    <property type="project" value="UniProtKB-KW"/>
</dbReference>
<organism evidence="3 4">
    <name type="scientific">Blautia pseudococcoides</name>
    <dbReference type="NCBI Taxonomy" id="1796616"/>
    <lineage>
        <taxon>Bacteria</taxon>
        <taxon>Bacillati</taxon>
        <taxon>Bacillota</taxon>
        <taxon>Clostridia</taxon>
        <taxon>Lachnospirales</taxon>
        <taxon>Lachnospiraceae</taxon>
        <taxon>Blautia</taxon>
    </lineage>
</organism>
<dbReference type="Gene3D" id="1.20.58.2150">
    <property type="match status" value="1"/>
</dbReference>
<dbReference type="InterPro" id="IPR029018">
    <property type="entry name" value="Hex-like_dom2"/>
</dbReference>
<dbReference type="STRING" id="1796616.A4V09_00045"/>
<dbReference type="Gene3D" id="2.60.120.1620">
    <property type="match status" value="1"/>
</dbReference>
<dbReference type="RefSeq" id="WP_065540543.1">
    <property type="nucleotide sequence ID" value="NZ_CP015405.2"/>
</dbReference>
<evidence type="ECO:0000313" key="4">
    <source>
        <dbReference type="Proteomes" id="UP000092574"/>
    </source>
</evidence>
<name>A0A1C7I3X2_9FIRM</name>
<keyword evidence="4" id="KW-1185">Reference proteome</keyword>
<dbReference type="Pfam" id="PF17829">
    <property type="entry name" value="GH115_C"/>
    <property type="match status" value="1"/>
</dbReference>
<gene>
    <name evidence="3" type="ORF">A4V09_00045</name>
</gene>